<feature type="domain" description="L-seryl-tRNA selenium transferase N-terminal" evidence="10">
    <location>
        <begin position="6"/>
        <end position="42"/>
    </location>
</feature>
<evidence type="ECO:0000256" key="7">
    <source>
        <dbReference type="ARBA" id="ARBA00044507"/>
    </source>
</evidence>
<feature type="modified residue" description="N6-(pyridoxal phosphate)lysine" evidence="8 9">
    <location>
        <position position="293"/>
    </location>
</feature>
<protein>
    <recommendedName>
        <fullName evidence="8">L-seryl-tRNA(Sec) selenium transferase</fullName>
        <ecNumber evidence="8">2.9.1.1</ecNumber>
    </recommendedName>
    <alternativeName>
        <fullName evidence="8">Selenocysteine synthase</fullName>
        <shortName evidence="8">Sec synthase</shortName>
    </alternativeName>
    <alternativeName>
        <fullName evidence="8">Selenocysteinyl-tRNA(Sec) synthase</fullName>
    </alternativeName>
</protein>
<comment type="catalytic activity">
    <reaction evidence="8">
        <text>L-seryl-tRNA(Sec) + selenophosphate + H(+) = L-selenocysteinyl-tRNA(Sec) + phosphate</text>
        <dbReference type="Rhea" id="RHEA:22728"/>
        <dbReference type="Rhea" id="RHEA-COMP:9742"/>
        <dbReference type="Rhea" id="RHEA-COMP:9743"/>
        <dbReference type="ChEBI" id="CHEBI:15378"/>
        <dbReference type="ChEBI" id="CHEBI:16144"/>
        <dbReference type="ChEBI" id="CHEBI:43474"/>
        <dbReference type="ChEBI" id="CHEBI:78533"/>
        <dbReference type="ChEBI" id="CHEBI:78573"/>
        <dbReference type="EC" id="2.9.1.1"/>
    </reaction>
</comment>
<dbReference type="HAMAP" id="MF_00423">
    <property type="entry name" value="SelA"/>
    <property type="match status" value="1"/>
</dbReference>
<dbReference type="PANTHER" id="PTHR32328:SF0">
    <property type="entry name" value="L-SERYL-TRNA(SEC) SELENIUM TRANSFERASE"/>
    <property type="match status" value="1"/>
</dbReference>
<dbReference type="Pfam" id="PF03841">
    <property type="entry name" value="SelA"/>
    <property type="match status" value="1"/>
</dbReference>
<dbReference type="GO" id="GO:0004125">
    <property type="term" value="F:L-seryl-tRNA(Sec) selenium transferase activity"/>
    <property type="evidence" value="ECO:0007669"/>
    <property type="project" value="UniProtKB-UniRule"/>
</dbReference>
<keyword evidence="4 8" id="KW-0663">Pyridoxal phosphate</keyword>
<keyword evidence="6 8" id="KW-0711">Selenium</keyword>
<dbReference type="AlphaFoldDB" id="A0A6I1MMU2"/>
<dbReference type="RefSeq" id="WP_152890732.1">
    <property type="nucleotide sequence ID" value="NZ_WHJC01000198.1"/>
</dbReference>
<keyword evidence="2 8" id="KW-0963">Cytoplasm</keyword>
<dbReference type="InterPro" id="IPR004534">
    <property type="entry name" value="SelA_trans"/>
</dbReference>
<dbReference type="EC" id="2.9.1.1" evidence="8"/>
<comment type="pathway">
    <text evidence="8">Aminoacyl-tRNA biosynthesis; selenocysteinyl-tRNA(Sec) biosynthesis; selenocysteinyl-tRNA(Sec) from L-seryl-tRNA(Sec) (bacterial route): step 1/1.</text>
</comment>
<keyword evidence="5 8" id="KW-0648">Protein biosynthesis</keyword>
<dbReference type="GO" id="GO:0005737">
    <property type="term" value="C:cytoplasm"/>
    <property type="evidence" value="ECO:0007669"/>
    <property type="project" value="UniProtKB-SubCell"/>
</dbReference>
<evidence type="ECO:0000313" key="11">
    <source>
        <dbReference type="EMBL" id="MPQ44344.1"/>
    </source>
</evidence>
<dbReference type="Pfam" id="PF12390">
    <property type="entry name" value="Se-cys_synth_N"/>
    <property type="match status" value="1"/>
</dbReference>
<dbReference type="Proteomes" id="UP000430345">
    <property type="component" value="Unassembled WGS sequence"/>
</dbReference>
<accession>A0A6I1MMU2</accession>
<evidence type="ECO:0000256" key="6">
    <source>
        <dbReference type="ARBA" id="ARBA00023266"/>
    </source>
</evidence>
<reference evidence="11 12" key="1">
    <citation type="submission" date="2019-10" db="EMBL/GenBank/DDBJ databases">
        <title>The Genome Sequence of Clostridium tarantellae Isolated from Fish Brain.</title>
        <authorList>
            <person name="Bano L."/>
            <person name="Kiel M."/>
            <person name="Sales G."/>
            <person name="Doxey A.C."/>
            <person name="Mansfield M.J."/>
            <person name="Schiavone M."/>
            <person name="Rossetto O."/>
            <person name="Pirazzini M."/>
            <person name="Dobrindt U."/>
            <person name="Montecucco C."/>
        </authorList>
    </citation>
    <scope>NUCLEOTIDE SEQUENCE [LARGE SCALE GENOMIC DNA]</scope>
    <source>
        <strain evidence="11 12">DSM 3997</strain>
    </source>
</reference>
<dbReference type="GO" id="GO:0001514">
    <property type="term" value="P:selenocysteine incorporation"/>
    <property type="evidence" value="ECO:0007669"/>
    <property type="project" value="UniProtKB-UniRule"/>
</dbReference>
<dbReference type="Gene3D" id="3.40.640.10">
    <property type="entry name" value="Type I PLP-dependent aspartate aminotransferase-like (Major domain)"/>
    <property type="match status" value="1"/>
</dbReference>
<dbReference type="EMBL" id="WHJC01000198">
    <property type="protein sequence ID" value="MPQ44344.1"/>
    <property type="molecule type" value="Genomic_DNA"/>
</dbReference>
<dbReference type="PANTHER" id="PTHR32328">
    <property type="entry name" value="L-SERYL-TRNA(SEC) SELENIUM TRANSFERASE"/>
    <property type="match status" value="1"/>
</dbReference>
<evidence type="ECO:0000313" key="12">
    <source>
        <dbReference type="Proteomes" id="UP000430345"/>
    </source>
</evidence>
<keyword evidence="3 8" id="KW-0808">Transferase</keyword>
<evidence type="ECO:0000256" key="3">
    <source>
        <dbReference type="ARBA" id="ARBA00022679"/>
    </source>
</evidence>
<dbReference type="OrthoDB" id="9787096at2"/>
<dbReference type="GO" id="GO:0001717">
    <property type="term" value="P:conversion of seryl-tRNAsec to selenocys-tRNAsec"/>
    <property type="evidence" value="ECO:0007669"/>
    <property type="project" value="UniProtKB-UniRule"/>
</dbReference>
<proteinExistence type="inferred from homology"/>
<comment type="similarity">
    <text evidence="7 8">Belongs to the SelA family.</text>
</comment>
<evidence type="ECO:0000256" key="2">
    <source>
        <dbReference type="ARBA" id="ARBA00022490"/>
    </source>
</evidence>
<evidence type="ECO:0000256" key="4">
    <source>
        <dbReference type="ARBA" id="ARBA00022898"/>
    </source>
</evidence>
<gene>
    <name evidence="8" type="primary">selA</name>
    <name evidence="11" type="ORF">GBZ86_11295</name>
</gene>
<evidence type="ECO:0000256" key="5">
    <source>
        <dbReference type="ARBA" id="ARBA00022917"/>
    </source>
</evidence>
<organism evidence="11 12">
    <name type="scientific">Clostridium tarantellae</name>
    <dbReference type="NCBI Taxonomy" id="39493"/>
    <lineage>
        <taxon>Bacteria</taxon>
        <taxon>Bacillati</taxon>
        <taxon>Bacillota</taxon>
        <taxon>Clostridia</taxon>
        <taxon>Eubacteriales</taxon>
        <taxon>Clostridiaceae</taxon>
        <taxon>Clostridium</taxon>
    </lineage>
</organism>
<sequence>MSRELLRTLPKIDELLKLSECNILINEFNRSFVIDELRKVINFYRKGILEDKVKKVPSLIECINVCRENLINNNELNLKPVINATGVVLHTNLGRALLSEDSVENLLKIARGYNNLEYNLVKGERGSRYSHIEDLIIKITGAESALIVNNNAAAIMLVLNSLCENKEVIVSRGQLVEIGGSFRIPEVMNFSKAKIIEVGTTNRTHNYDYENAINDDTGAILKVHSSNFKILGFTSEVDIETLCEIGKKNNTLIIEDIGSGVLIDLEKYGLEKEPTVLNSIKAGADIVTFSGDKMLGGPQAGIIVGKKVYIDKIKKNHLTRALRIDKFTLAALESTFKHYLNEEEAIEKVPTLKMMTANKNELKLKCEELMVILKGLSSIYNIKVEEGVSTVGGGAMPESELPTYLIKINSNKISSDKLEKALRANKVPIICRIIRNNICIDVRTLLKEDYIEIYEALKKIGENI</sequence>
<dbReference type="InterPro" id="IPR025862">
    <property type="entry name" value="SelA_trans_N_dom"/>
</dbReference>
<dbReference type="InterPro" id="IPR015421">
    <property type="entry name" value="PyrdxlP-dep_Trfase_major"/>
</dbReference>
<dbReference type="SUPFAM" id="SSF53383">
    <property type="entry name" value="PLP-dependent transferases"/>
    <property type="match status" value="1"/>
</dbReference>
<dbReference type="InterPro" id="IPR015424">
    <property type="entry name" value="PyrdxlP-dep_Trfase"/>
</dbReference>
<dbReference type="Gene3D" id="3.90.1150.180">
    <property type="match status" value="1"/>
</dbReference>
<comment type="cofactor">
    <cofactor evidence="1 8 9">
        <name>pyridoxal 5'-phosphate</name>
        <dbReference type="ChEBI" id="CHEBI:597326"/>
    </cofactor>
</comment>
<dbReference type="UniPathway" id="UPA00906">
    <property type="reaction ID" value="UER00896"/>
</dbReference>
<dbReference type="NCBIfam" id="TIGR00474">
    <property type="entry name" value="selA"/>
    <property type="match status" value="1"/>
</dbReference>
<evidence type="ECO:0000256" key="1">
    <source>
        <dbReference type="ARBA" id="ARBA00001933"/>
    </source>
</evidence>
<comment type="function">
    <text evidence="8">Converts seryl-tRNA(Sec) to selenocysteinyl-tRNA(Sec) required for selenoprotein biosynthesis.</text>
</comment>
<dbReference type="InterPro" id="IPR018319">
    <property type="entry name" value="SelA-like"/>
</dbReference>
<evidence type="ECO:0000259" key="10">
    <source>
        <dbReference type="Pfam" id="PF12390"/>
    </source>
</evidence>
<comment type="caution">
    <text evidence="11">The sequence shown here is derived from an EMBL/GenBank/DDBJ whole genome shotgun (WGS) entry which is preliminary data.</text>
</comment>
<evidence type="ECO:0000256" key="8">
    <source>
        <dbReference type="HAMAP-Rule" id="MF_00423"/>
    </source>
</evidence>
<comment type="subcellular location">
    <subcellularLocation>
        <location evidence="8">Cytoplasm</location>
    </subcellularLocation>
</comment>
<name>A0A6I1MMU2_9CLOT</name>
<keyword evidence="12" id="KW-1185">Reference proteome</keyword>
<evidence type="ECO:0000256" key="9">
    <source>
        <dbReference type="PIRSR" id="PIRSR618319-50"/>
    </source>
</evidence>